<protein>
    <submittedName>
        <fullName evidence="5">AraC family transcriptional regulator</fullName>
    </submittedName>
</protein>
<dbReference type="GO" id="GO:0003700">
    <property type="term" value="F:DNA-binding transcription factor activity"/>
    <property type="evidence" value="ECO:0007669"/>
    <property type="project" value="InterPro"/>
</dbReference>
<dbReference type="InterPro" id="IPR018060">
    <property type="entry name" value="HTH_AraC"/>
</dbReference>
<dbReference type="SUPFAM" id="SSF55136">
    <property type="entry name" value="Probable bacterial effector-binding domain"/>
    <property type="match status" value="1"/>
</dbReference>
<dbReference type="EMBL" id="SLVX01000013">
    <property type="protein sequence ID" value="TCN41587.1"/>
    <property type="molecule type" value="Genomic_DNA"/>
</dbReference>
<dbReference type="Pfam" id="PF06445">
    <property type="entry name" value="GyrI-like"/>
    <property type="match status" value="1"/>
</dbReference>
<evidence type="ECO:0000256" key="2">
    <source>
        <dbReference type="ARBA" id="ARBA00023125"/>
    </source>
</evidence>
<dbReference type="GO" id="GO:0043565">
    <property type="term" value="F:sequence-specific DNA binding"/>
    <property type="evidence" value="ECO:0007669"/>
    <property type="project" value="InterPro"/>
</dbReference>
<keyword evidence="6" id="KW-1185">Reference proteome</keyword>
<organism evidence="5 6">
    <name type="scientific">Shinella granuli</name>
    <dbReference type="NCBI Taxonomy" id="323621"/>
    <lineage>
        <taxon>Bacteria</taxon>
        <taxon>Pseudomonadati</taxon>
        <taxon>Pseudomonadota</taxon>
        <taxon>Alphaproteobacteria</taxon>
        <taxon>Hyphomicrobiales</taxon>
        <taxon>Rhizobiaceae</taxon>
        <taxon>Shinella</taxon>
    </lineage>
</organism>
<evidence type="ECO:0000313" key="5">
    <source>
        <dbReference type="EMBL" id="TCN41587.1"/>
    </source>
</evidence>
<dbReference type="Gene3D" id="3.20.80.10">
    <property type="entry name" value="Regulatory factor, effector binding domain"/>
    <property type="match status" value="1"/>
</dbReference>
<dbReference type="InterPro" id="IPR018062">
    <property type="entry name" value="HTH_AraC-typ_CS"/>
</dbReference>
<dbReference type="InterPro" id="IPR050908">
    <property type="entry name" value="SmbC-like"/>
</dbReference>
<dbReference type="InterPro" id="IPR029442">
    <property type="entry name" value="GyrI-like"/>
</dbReference>
<accession>A0A4R2CKD0</accession>
<dbReference type="InterPro" id="IPR009057">
    <property type="entry name" value="Homeodomain-like_sf"/>
</dbReference>
<dbReference type="Proteomes" id="UP000295351">
    <property type="component" value="Unassembled WGS sequence"/>
</dbReference>
<dbReference type="InterPro" id="IPR010499">
    <property type="entry name" value="AraC_E-bd"/>
</dbReference>
<dbReference type="PROSITE" id="PS00041">
    <property type="entry name" value="HTH_ARAC_FAMILY_1"/>
    <property type="match status" value="1"/>
</dbReference>
<proteinExistence type="predicted"/>
<dbReference type="SMART" id="SM00871">
    <property type="entry name" value="AraC_E_bind"/>
    <property type="match status" value="1"/>
</dbReference>
<dbReference type="RefSeq" id="WP_133035421.1">
    <property type="nucleotide sequence ID" value="NZ_BAABEI010000012.1"/>
</dbReference>
<dbReference type="SUPFAM" id="SSF46689">
    <property type="entry name" value="Homeodomain-like"/>
    <property type="match status" value="1"/>
</dbReference>
<dbReference type="Pfam" id="PF12833">
    <property type="entry name" value="HTH_18"/>
    <property type="match status" value="1"/>
</dbReference>
<feature type="domain" description="HTH araC/xylS-type" evidence="4">
    <location>
        <begin position="15"/>
        <end position="113"/>
    </location>
</feature>
<dbReference type="PANTHER" id="PTHR40055">
    <property type="entry name" value="TRANSCRIPTIONAL REGULATOR YGIV-RELATED"/>
    <property type="match status" value="1"/>
</dbReference>
<sequence length="290" mass="32777">MSESEIWAAYEKRLLRVSAYIHEHLEEDLDLDRLPEIACLSAHHWHRVYRAVHNETLAATVRRLRLHRAAGDLVRSDRTVRDIAARWGYPNLQSFTRVFAAAYGLPPARYRREGSHRAYEPENAKESSRMFDVTIRTIPGQSLLAIAHTGSYMGIGKAFETLHGTLFSRNLFRPDMRMIGVFLDDPDLVAEEELRSFACVTAGEDVPAEAPLVRRTLAGGDHAVLRHQGPYADMGVAYRWLYGTWLPASGRSIRDEVMFEAYLNNPREVPPNELLTEICLPLQPAAEAAA</sequence>
<evidence type="ECO:0000259" key="4">
    <source>
        <dbReference type="PROSITE" id="PS01124"/>
    </source>
</evidence>
<name>A0A4R2CKD0_SHIGR</name>
<keyword evidence="2" id="KW-0238">DNA-binding</keyword>
<dbReference type="SMART" id="SM00342">
    <property type="entry name" value="HTH_ARAC"/>
    <property type="match status" value="1"/>
</dbReference>
<dbReference type="PANTHER" id="PTHR40055:SF1">
    <property type="entry name" value="TRANSCRIPTIONAL REGULATOR YGIV-RELATED"/>
    <property type="match status" value="1"/>
</dbReference>
<evidence type="ECO:0000256" key="1">
    <source>
        <dbReference type="ARBA" id="ARBA00023015"/>
    </source>
</evidence>
<dbReference type="PROSITE" id="PS01124">
    <property type="entry name" value="HTH_ARAC_FAMILY_2"/>
    <property type="match status" value="1"/>
</dbReference>
<keyword evidence="1" id="KW-0805">Transcription regulation</keyword>
<comment type="caution">
    <text evidence="5">The sequence shown here is derived from an EMBL/GenBank/DDBJ whole genome shotgun (WGS) entry which is preliminary data.</text>
</comment>
<keyword evidence="3" id="KW-0804">Transcription</keyword>
<dbReference type="Gene3D" id="1.10.10.60">
    <property type="entry name" value="Homeodomain-like"/>
    <property type="match status" value="1"/>
</dbReference>
<dbReference type="AlphaFoldDB" id="A0A4R2CKD0"/>
<evidence type="ECO:0000313" key="6">
    <source>
        <dbReference type="Proteomes" id="UP000295351"/>
    </source>
</evidence>
<dbReference type="InterPro" id="IPR011256">
    <property type="entry name" value="Reg_factor_effector_dom_sf"/>
</dbReference>
<evidence type="ECO:0000256" key="3">
    <source>
        <dbReference type="ARBA" id="ARBA00023163"/>
    </source>
</evidence>
<reference evidence="5 6" key="1">
    <citation type="submission" date="2019-03" db="EMBL/GenBank/DDBJ databases">
        <title>Genomic Encyclopedia of Type Strains, Phase IV (KMG-IV): sequencing the most valuable type-strain genomes for metagenomic binning, comparative biology and taxonomic classification.</title>
        <authorList>
            <person name="Goeker M."/>
        </authorList>
    </citation>
    <scope>NUCLEOTIDE SEQUENCE [LARGE SCALE GENOMIC DNA]</scope>
    <source>
        <strain evidence="5 6">DSM 18401</strain>
    </source>
</reference>
<gene>
    <name evidence="5" type="ORF">EV665_113183</name>
</gene>